<feature type="compositionally biased region" description="Basic and acidic residues" evidence="1">
    <location>
        <begin position="403"/>
        <end position="429"/>
    </location>
</feature>
<accession>A0A2U8FM05</accession>
<reference evidence="2 3" key="1">
    <citation type="submission" date="2018-05" db="EMBL/GenBank/DDBJ databases">
        <title>complete genome sequence of Aquabacterium olei NBRC 110486.</title>
        <authorList>
            <person name="Tang B."/>
            <person name="Chang J."/>
            <person name="Zhang L."/>
            <person name="Yang H."/>
        </authorList>
    </citation>
    <scope>NUCLEOTIDE SEQUENCE [LARGE SCALE GENOMIC DNA]</scope>
    <source>
        <strain evidence="2 3">NBRC 110486</strain>
    </source>
</reference>
<dbReference type="RefSeq" id="WP_109033747.1">
    <property type="nucleotide sequence ID" value="NZ_CP029210.1"/>
</dbReference>
<evidence type="ECO:0008006" key="4">
    <source>
        <dbReference type="Google" id="ProtNLM"/>
    </source>
</evidence>
<sequence length="556" mass="62322">MAKESIKRKMLAGRICDAIAAIGYTNASAIMDIVDNSVSAGSTKVDIYFELEDTKTFSDKSNVLSVKVIDNGCGMDEERLCSALDIGSLQDYPENSLSKYGFGLKSAGFSLGPCISIVSKKGGSITRVASVDKRKLQEDYIVDLLDEGSFLDFASAVLTGDSGTAVEVSGCQDKNHDSAKKTIDLLAERLGVTYAYFLDKKESPLEIYIHSSGRPAVKVTSRDILHRDKCISEFDKDRYDCLQPILRKDIELPVSDDPAVDPLRLEVVIFPPRKMHTNPALSPEQRSQILSYDVSRKNKGFFIYRNDRLIRWADDLDGLVGKDDLLVRARLRTTTAHDDILHVDVSKQNLFVPEDVYSRIEKELRIPLREMEDVRKRCDEILASEEGQPFNVRNQDLAPQDEEGPRAADDKAEARRRRNELAKRTREKLSQQGEVEDPPEQVVDSNVPLFQRVRYSDKVGLTLWEMGEDASEGTFVRINTNHSFYRTVLSSMSEDAAARQSIEGLLWCAAVGEAFTLEHMKLPPEEIEAVLSKFKKVLSSNLDTWCSNNQDLFGNA</sequence>
<proteinExistence type="predicted"/>
<dbReference type="Gene3D" id="3.30.565.10">
    <property type="entry name" value="Histidine kinase-like ATPase, C-terminal domain"/>
    <property type="match status" value="1"/>
</dbReference>
<keyword evidence="3" id="KW-1185">Reference proteome</keyword>
<dbReference type="Pfam" id="PF13589">
    <property type="entry name" value="HATPase_c_3"/>
    <property type="match status" value="1"/>
</dbReference>
<dbReference type="InterPro" id="IPR036890">
    <property type="entry name" value="HATPase_C_sf"/>
</dbReference>
<dbReference type="SUPFAM" id="SSF55874">
    <property type="entry name" value="ATPase domain of HSP90 chaperone/DNA topoisomerase II/histidine kinase"/>
    <property type="match status" value="1"/>
</dbReference>
<dbReference type="Proteomes" id="UP000244892">
    <property type="component" value="Chromosome"/>
</dbReference>
<feature type="region of interest" description="Disordered" evidence="1">
    <location>
        <begin position="389"/>
        <end position="442"/>
    </location>
</feature>
<evidence type="ECO:0000256" key="1">
    <source>
        <dbReference type="SAM" id="MobiDB-lite"/>
    </source>
</evidence>
<organism evidence="2 3">
    <name type="scientific">Aquabacterium olei</name>
    <dbReference type="NCBI Taxonomy" id="1296669"/>
    <lineage>
        <taxon>Bacteria</taxon>
        <taxon>Pseudomonadati</taxon>
        <taxon>Pseudomonadota</taxon>
        <taxon>Betaproteobacteria</taxon>
        <taxon>Burkholderiales</taxon>
        <taxon>Aquabacterium</taxon>
    </lineage>
</organism>
<dbReference type="EMBL" id="CP029210">
    <property type="protein sequence ID" value="AWI52029.1"/>
    <property type="molecule type" value="Genomic_DNA"/>
</dbReference>
<gene>
    <name evidence="2" type="ORF">DEH84_00130</name>
</gene>
<dbReference type="KEGG" id="aon:DEH84_00130"/>
<evidence type="ECO:0000313" key="2">
    <source>
        <dbReference type="EMBL" id="AWI52029.1"/>
    </source>
</evidence>
<dbReference type="AlphaFoldDB" id="A0A2U8FM05"/>
<name>A0A2U8FM05_9BURK</name>
<protein>
    <recommendedName>
        <fullName evidence="4">ATP-binding protein</fullName>
    </recommendedName>
</protein>
<evidence type="ECO:0000313" key="3">
    <source>
        <dbReference type="Proteomes" id="UP000244892"/>
    </source>
</evidence>
<dbReference type="OrthoDB" id="9813438at2"/>